<evidence type="ECO:0000313" key="2">
    <source>
        <dbReference type="EMBL" id="QGU06905.1"/>
    </source>
</evidence>
<dbReference type="InterPro" id="IPR029039">
    <property type="entry name" value="Flavoprotein-like_sf"/>
</dbReference>
<keyword evidence="3" id="KW-1185">Reference proteome</keyword>
<dbReference type="EMBL" id="CP046455">
    <property type="protein sequence ID" value="QGU06905.1"/>
    <property type="molecule type" value="Genomic_DNA"/>
</dbReference>
<reference evidence="2 3" key="1">
    <citation type="submission" date="2019-11" db="EMBL/GenBank/DDBJ databases">
        <title>Complete genome sequence of Corynebacterium kalinowskii 1959, a novel Corynebacterium species isolated from soil of a small paddock in Vilsendorf, Germany.</title>
        <authorList>
            <person name="Schaffert L."/>
            <person name="Ruwe M."/>
            <person name="Milse J."/>
            <person name="Hanuschka K."/>
            <person name="Ortseifen V."/>
            <person name="Droste J."/>
            <person name="Brandt D."/>
            <person name="Schlueter L."/>
            <person name="Kutter Y."/>
            <person name="Vinke S."/>
            <person name="Viehoefer P."/>
            <person name="Jacob L."/>
            <person name="Luebke N.-C."/>
            <person name="Schulte-Berndt E."/>
            <person name="Hain C."/>
            <person name="Linder M."/>
            <person name="Schmidt P."/>
            <person name="Wollenschlaeger L."/>
            <person name="Luttermann T."/>
            <person name="Thieme E."/>
            <person name="Hassa J."/>
            <person name="Haak M."/>
            <person name="Wittchen M."/>
            <person name="Mentz A."/>
            <person name="Persicke M."/>
            <person name="Busche T."/>
            <person name="Ruckert C."/>
        </authorList>
    </citation>
    <scope>NUCLEOTIDE SEQUENCE [LARGE SCALE GENOMIC DNA]</scope>
    <source>
        <strain evidence="2 3">2039</strain>
    </source>
</reference>
<dbReference type="InterPro" id="IPR026816">
    <property type="entry name" value="Flavodoxin_dom"/>
</dbReference>
<accession>A0A6B8W6G9</accession>
<protein>
    <submittedName>
        <fullName evidence="2">Flavodoxin</fullName>
    </submittedName>
</protein>
<dbReference type="RefSeq" id="WP_156230468.1">
    <property type="nucleotide sequence ID" value="NZ_CP046455.1"/>
</dbReference>
<dbReference type="SUPFAM" id="SSF52218">
    <property type="entry name" value="Flavoproteins"/>
    <property type="match status" value="1"/>
</dbReference>
<dbReference type="Proteomes" id="UP000424462">
    <property type="component" value="Chromosome"/>
</dbReference>
<name>A0A6B8W6G9_9CORY</name>
<proteinExistence type="predicted"/>
<feature type="domain" description="Flavodoxin" evidence="1">
    <location>
        <begin position="4"/>
        <end position="137"/>
    </location>
</feature>
<dbReference type="AlphaFoldDB" id="A0A6B8W6G9"/>
<organism evidence="2 3">
    <name type="scientific">Corynebacterium occultum</name>
    <dbReference type="NCBI Taxonomy" id="2675219"/>
    <lineage>
        <taxon>Bacteria</taxon>
        <taxon>Bacillati</taxon>
        <taxon>Actinomycetota</taxon>
        <taxon>Actinomycetes</taxon>
        <taxon>Mycobacteriales</taxon>
        <taxon>Corynebacteriaceae</taxon>
        <taxon>Corynebacterium</taxon>
    </lineage>
</organism>
<sequence length="176" mass="20040">MRTIVAYTSGTGFTKTYAEWIAEELGAELIRTEELTPEQITAADVIIHGGGIRASRIGGLRKFLRNWPELESKHIVLWHTGANPGHPETVEKVWKQNLTPEQLEATTRFYLRGGFDFSRLRGTDKLIMGVMRVVLKRRKHPSESDKGMLAMFDEPRTELDRTNITPLVEHVRSLQS</sequence>
<dbReference type="KEGG" id="cok:COCCU_04795"/>
<dbReference type="Pfam" id="PF12724">
    <property type="entry name" value="Flavodoxin_5"/>
    <property type="match status" value="1"/>
</dbReference>
<dbReference type="Gene3D" id="3.40.50.360">
    <property type="match status" value="1"/>
</dbReference>
<gene>
    <name evidence="2" type="ORF">COCCU_04795</name>
</gene>
<evidence type="ECO:0000259" key="1">
    <source>
        <dbReference type="Pfam" id="PF12724"/>
    </source>
</evidence>
<evidence type="ECO:0000313" key="3">
    <source>
        <dbReference type="Proteomes" id="UP000424462"/>
    </source>
</evidence>